<sequence length="216" mass="25754">MEGLPTRPYSRKHDVLWGSRERWADTHSERGLWIADAKEKRDKPSRARSVNRERVGQMASLLREREEHLMPNNRKREFEFYMGDWVFLKVLPMKDVMRFGIKGKLSPRYIGPYRVTQKIGRVAYKLELSPELDAVHMIFHVSMLRKCLSDQFHITPFEDIKVTEDLSYEEVPLAIPDCQIRRLQTKVVASIKVLWRNKSKEEMMWEAEEEMKSRYP</sequence>
<dbReference type="RefSeq" id="XP_009789811.1">
    <property type="nucleotide sequence ID" value="XM_009791509.1"/>
</dbReference>
<organism evidence="2 3">
    <name type="scientific">Nicotiana sylvestris</name>
    <name type="common">Wood tobacco</name>
    <name type="synonym">South American tobacco</name>
    <dbReference type="NCBI Taxonomy" id="4096"/>
    <lineage>
        <taxon>Eukaryota</taxon>
        <taxon>Viridiplantae</taxon>
        <taxon>Streptophyta</taxon>
        <taxon>Embryophyta</taxon>
        <taxon>Tracheophyta</taxon>
        <taxon>Spermatophyta</taxon>
        <taxon>Magnoliopsida</taxon>
        <taxon>eudicotyledons</taxon>
        <taxon>Gunneridae</taxon>
        <taxon>Pentapetalae</taxon>
        <taxon>asterids</taxon>
        <taxon>lamiids</taxon>
        <taxon>Solanales</taxon>
        <taxon>Solanaceae</taxon>
        <taxon>Nicotianoideae</taxon>
        <taxon>Nicotianeae</taxon>
        <taxon>Nicotiana</taxon>
    </lineage>
</organism>
<reference evidence="3" key="2">
    <citation type="submission" date="2025-08" db="UniProtKB">
        <authorList>
            <consortium name="RefSeq"/>
        </authorList>
    </citation>
    <scope>IDENTIFICATION</scope>
    <source>
        <tissue evidence="3">Leaf</tissue>
    </source>
</reference>
<feature type="domain" description="Tf2-1-like SH3-like" evidence="1">
    <location>
        <begin position="83"/>
        <end position="147"/>
    </location>
</feature>
<dbReference type="Proteomes" id="UP000189701">
    <property type="component" value="Unplaced"/>
</dbReference>
<dbReference type="PANTHER" id="PTHR46148">
    <property type="entry name" value="CHROMO DOMAIN-CONTAINING PROTEIN"/>
    <property type="match status" value="1"/>
</dbReference>
<dbReference type="PANTHER" id="PTHR46148:SF58">
    <property type="entry name" value="RETROTRANSPOSON PROTEIN"/>
    <property type="match status" value="1"/>
</dbReference>
<dbReference type="eggNOG" id="KOG0017">
    <property type="taxonomic scope" value="Eukaryota"/>
</dbReference>
<accession>A0A1U7XJL9</accession>
<protein>
    <submittedName>
        <fullName evidence="3">Uncharacterized protein LOC104237368</fullName>
    </submittedName>
</protein>
<proteinExistence type="predicted"/>
<reference evidence="2" key="1">
    <citation type="journal article" date="2013" name="Genome Biol.">
        <title>Reference genomes and transcriptomes of Nicotiana sylvestris and Nicotiana tomentosiformis.</title>
        <authorList>
            <person name="Sierro N."/>
            <person name="Battey J.N."/>
            <person name="Ouadi S."/>
            <person name="Bovet L."/>
            <person name="Goepfert S."/>
            <person name="Bakaher N."/>
            <person name="Peitsch M.C."/>
            <person name="Ivanov N.V."/>
        </authorList>
    </citation>
    <scope>NUCLEOTIDE SEQUENCE [LARGE SCALE GENOMIC DNA]</scope>
</reference>
<evidence type="ECO:0000313" key="3">
    <source>
        <dbReference type="RefSeq" id="XP_009789811.1"/>
    </source>
</evidence>
<evidence type="ECO:0000313" key="2">
    <source>
        <dbReference type="Proteomes" id="UP000189701"/>
    </source>
</evidence>
<evidence type="ECO:0000259" key="1">
    <source>
        <dbReference type="Pfam" id="PF24626"/>
    </source>
</evidence>
<dbReference type="AlphaFoldDB" id="A0A1U7XJL9"/>
<keyword evidence="2" id="KW-1185">Reference proteome</keyword>
<gene>
    <name evidence="3" type="primary">LOC104237368</name>
</gene>
<dbReference type="Pfam" id="PF24626">
    <property type="entry name" value="SH3_Tf2-1"/>
    <property type="match status" value="1"/>
</dbReference>
<dbReference type="InterPro" id="IPR056924">
    <property type="entry name" value="SH3_Tf2-1"/>
</dbReference>
<name>A0A1U7XJL9_NICSY</name>